<evidence type="ECO:0000256" key="3">
    <source>
        <dbReference type="ARBA" id="ARBA00023002"/>
    </source>
</evidence>
<feature type="domain" description="Luciferase-like" evidence="5">
    <location>
        <begin position="14"/>
        <end position="241"/>
    </location>
</feature>
<dbReference type="PANTHER" id="PTHR42847:SF4">
    <property type="entry name" value="ALKANESULFONATE MONOOXYGENASE-RELATED"/>
    <property type="match status" value="1"/>
</dbReference>
<dbReference type="InterPro" id="IPR050172">
    <property type="entry name" value="SsuD_RutA_monooxygenase"/>
</dbReference>
<proteinExistence type="predicted"/>
<dbReference type="NCBIfam" id="TIGR03621">
    <property type="entry name" value="F420_MSMEG_2516"/>
    <property type="match status" value="1"/>
</dbReference>
<name>A0A6J4IUH9_9ACTN</name>
<keyword evidence="4" id="KW-0503">Monooxygenase</keyword>
<dbReference type="Pfam" id="PF00296">
    <property type="entry name" value="Bac_luciferase"/>
    <property type="match status" value="1"/>
</dbReference>
<reference evidence="6" key="1">
    <citation type="submission" date="2020-02" db="EMBL/GenBank/DDBJ databases">
        <authorList>
            <person name="Meier V. D."/>
        </authorList>
    </citation>
    <scope>NUCLEOTIDE SEQUENCE</scope>
    <source>
        <strain evidence="6">AVDCRST_MAG41</strain>
    </source>
</reference>
<gene>
    <name evidence="6" type="ORF">AVDCRST_MAG41-2308</name>
</gene>
<evidence type="ECO:0000256" key="4">
    <source>
        <dbReference type="ARBA" id="ARBA00023033"/>
    </source>
</evidence>
<evidence type="ECO:0000313" key="6">
    <source>
        <dbReference type="EMBL" id="CAA9259646.1"/>
    </source>
</evidence>
<evidence type="ECO:0000259" key="5">
    <source>
        <dbReference type="Pfam" id="PF00296"/>
    </source>
</evidence>
<dbReference type="InterPro" id="IPR011251">
    <property type="entry name" value="Luciferase-like_dom"/>
</dbReference>
<organism evidence="6">
    <name type="scientific">uncultured Mycobacteriales bacterium</name>
    <dbReference type="NCBI Taxonomy" id="581187"/>
    <lineage>
        <taxon>Bacteria</taxon>
        <taxon>Bacillati</taxon>
        <taxon>Actinomycetota</taxon>
        <taxon>Actinomycetes</taxon>
        <taxon>Mycobacteriales</taxon>
        <taxon>environmental samples</taxon>
    </lineage>
</organism>
<accession>A0A6J4IUH9</accession>
<evidence type="ECO:0000256" key="1">
    <source>
        <dbReference type="ARBA" id="ARBA00022630"/>
    </source>
</evidence>
<keyword evidence="3" id="KW-0560">Oxidoreductase</keyword>
<dbReference type="PANTHER" id="PTHR42847">
    <property type="entry name" value="ALKANESULFONATE MONOOXYGENASE"/>
    <property type="match status" value="1"/>
</dbReference>
<dbReference type="AlphaFoldDB" id="A0A6J4IUH9"/>
<dbReference type="GO" id="GO:0008726">
    <property type="term" value="F:alkanesulfonate monooxygenase activity"/>
    <property type="evidence" value="ECO:0007669"/>
    <property type="project" value="TreeGrafter"/>
</dbReference>
<keyword evidence="1" id="KW-0285">Flavoprotein</keyword>
<dbReference type="InterPro" id="IPR036661">
    <property type="entry name" value="Luciferase-like_sf"/>
</dbReference>
<keyword evidence="2" id="KW-0288">FMN</keyword>
<sequence length="298" mass="31950">MRPFRFLAPVGDVPDLPALTAYARRAEAIGIDVLVSPDHLLPQYAPLPLLTAVAAVTERLRVGTFVLNVDLRHPAVLAQELATLAVLSGDRLEVGLGAGWNTAEYDAVGLVQDPLPTRVDRLGEALDVLAGCFGPGPFSYAGRHFRITDHDGHPKPARRPRLFLGGGGRRSLTLAARRADTVGLAPRPGDPASWTAAGTEQKVGWVREAAGDRFDRLELNAYPSGGPVVVTDDARGAAAERARRLGLGVEEVLESPHVFIGSVAGLAEKCRELRDRYGITSIMLDDLDAAEAVIRRLR</sequence>
<evidence type="ECO:0000256" key="2">
    <source>
        <dbReference type="ARBA" id="ARBA00022643"/>
    </source>
</evidence>
<protein>
    <recommendedName>
        <fullName evidence="5">Luciferase-like domain-containing protein</fullName>
    </recommendedName>
</protein>
<dbReference type="SUPFAM" id="SSF51679">
    <property type="entry name" value="Bacterial luciferase-like"/>
    <property type="match status" value="1"/>
</dbReference>
<dbReference type="InterPro" id="IPR019923">
    <property type="entry name" value="Lucif-like_OxRdtase_MSMEG_2516"/>
</dbReference>
<dbReference type="GO" id="GO:0046306">
    <property type="term" value="P:alkanesulfonate catabolic process"/>
    <property type="evidence" value="ECO:0007669"/>
    <property type="project" value="TreeGrafter"/>
</dbReference>
<dbReference type="EMBL" id="CADCTP010000213">
    <property type="protein sequence ID" value="CAA9259646.1"/>
    <property type="molecule type" value="Genomic_DNA"/>
</dbReference>
<dbReference type="Gene3D" id="3.20.20.30">
    <property type="entry name" value="Luciferase-like domain"/>
    <property type="match status" value="1"/>
</dbReference>